<gene>
    <name evidence="1" type="ORF">GVO57_01655</name>
</gene>
<dbReference type="EMBL" id="CP047895">
    <property type="protein sequence ID" value="QHL89766.1"/>
    <property type="molecule type" value="Genomic_DNA"/>
</dbReference>
<name>A0A7Z2NTW7_9SPHN</name>
<evidence type="ECO:0000313" key="1">
    <source>
        <dbReference type="EMBL" id="QHL89766.1"/>
    </source>
</evidence>
<proteinExistence type="predicted"/>
<organism evidence="1 2">
    <name type="scientific">Sphingomonas changnyeongensis</name>
    <dbReference type="NCBI Taxonomy" id="2698679"/>
    <lineage>
        <taxon>Bacteria</taxon>
        <taxon>Pseudomonadati</taxon>
        <taxon>Pseudomonadota</taxon>
        <taxon>Alphaproteobacteria</taxon>
        <taxon>Sphingomonadales</taxon>
        <taxon>Sphingomonadaceae</taxon>
        <taxon>Sphingomonas</taxon>
    </lineage>
</organism>
<protein>
    <recommendedName>
        <fullName evidence="3">Flagellar basal body-associated protein FliL</fullName>
    </recommendedName>
</protein>
<sequence>MKPALLLPLMLIAGLGVGGGAAFGVGQMLPAPEAGPAKPKSPVEEDANLAFIKTEVVLVPLVFPDGRLAGYTSIDAALQVPADQAEALKARMPLLLHAINLQTFRTPLAAGPDGQLADLEGYRKIVAAAAPKAFGAGVVRKVAIIQANPS</sequence>
<dbReference type="Proteomes" id="UP000464468">
    <property type="component" value="Chromosome"/>
</dbReference>
<evidence type="ECO:0008006" key="3">
    <source>
        <dbReference type="Google" id="ProtNLM"/>
    </source>
</evidence>
<reference evidence="1 2" key="1">
    <citation type="submission" date="2020-01" db="EMBL/GenBank/DDBJ databases">
        <title>Sphingomonas sp. C33 whole genome sequece.</title>
        <authorList>
            <person name="Park C."/>
        </authorList>
    </citation>
    <scope>NUCLEOTIDE SEQUENCE [LARGE SCALE GENOMIC DNA]</scope>
    <source>
        <strain evidence="1 2">C33</strain>
    </source>
</reference>
<dbReference type="AlphaFoldDB" id="A0A7Z2NTW7"/>
<evidence type="ECO:0000313" key="2">
    <source>
        <dbReference type="Proteomes" id="UP000464468"/>
    </source>
</evidence>
<keyword evidence="2" id="KW-1185">Reference proteome</keyword>
<dbReference type="KEGG" id="schy:GVO57_01655"/>
<accession>A0A7Z2NTW7</accession>